<dbReference type="GO" id="GO:0003677">
    <property type="term" value="F:DNA binding"/>
    <property type="evidence" value="ECO:0007669"/>
    <property type="project" value="UniProtKB-KW"/>
</dbReference>
<name>A0A1G6K6N6_9ACTN</name>
<dbReference type="PANTHER" id="PTHR11070:SF59">
    <property type="entry name" value="DNA 3'-5' HELICASE"/>
    <property type="match status" value="1"/>
</dbReference>
<dbReference type="GO" id="GO:0043138">
    <property type="term" value="F:3'-5' DNA helicase activity"/>
    <property type="evidence" value="ECO:0007669"/>
    <property type="project" value="UniProtKB-EC"/>
</dbReference>
<comment type="catalytic activity">
    <reaction evidence="14">
        <text>ATP + H2O = ADP + phosphate + H(+)</text>
        <dbReference type="Rhea" id="RHEA:13065"/>
        <dbReference type="ChEBI" id="CHEBI:15377"/>
        <dbReference type="ChEBI" id="CHEBI:15378"/>
        <dbReference type="ChEBI" id="CHEBI:30616"/>
        <dbReference type="ChEBI" id="CHEBI:43474"/>
        <dbReference type="ChEBI" id="CHEBI:456216"/>
        <dbReference type="EC" id="5.6.2.4"/>
    </reaction>
</comment>
<comment type="similarity">
    <text evidence="1">Belongs to the helicase family. UvrD subfamily.</text>
</comment>
<dbReference type="GO" id="GO:0000725">
    <property type="term" value="P:recombinational repair"/>
    <property type="evidence" value="ECO:0007669"/>
    <property type="project" value="TreeGrafter"/>
</dbReference>
<evidence type="ECO:0000256" key="6">
    <source>
        <dbReference type="ARBA" id="ARBA00022806"/>
    </source>
</evidence>
<accession>A0A1G6K6N6</accession>
<comment type="catalytic activity">
    <reaction evidence="12">
        <text>Couples ATP hydrolysis with the unwinding of duplex DNA by translocating in the 3'-5' direction.</text>
        <dbReference type="EC" id="5.6.2.4"/>
    </reaction>
</comment>
<dbReference type="InterPro" id="IPR013986">
    <property type="entry name" value="DExx_box_DNA_helicase_dom_sf"/>
</dbReference>
<evidence type="ECO:0000256" key="8">
    <source>
        <dbReference type="ARBA" id="ARBA00022840"/>
    </source>
</evidence>
<keyword evidence="9" id="KW-0238">DNA-binding</keyword>
<keyword evidence="6 15" id="KW-0347">Helicase</keyword>
<feature type="binding site" evidence="15">
    <location>
        <begin position="44"/>
        <end position="51"/>
    </location>
    <ligand>
        <name>ATP</name>
        <dbReference type="ChEBI" id="CHEBI:30616"/>
    </ligand>
</feature>
<dbReference type="SUPFAM" id="SSF52540">
    <property type="entry name" value="P-loop containing nucleoside triphosphate hydrolases"/>
    <property type="match status" value="1"/>
</dbReference>
<dbReference type="Gene3D" id="1.10.10.160">
    <property type="match status" value="1"/>
</dbReference>
<dbReference type="PROSITE" id="PS51198">
    <property type="entry name" value="UVRD_HELICASE_ATP_BIND"/>
    <property type="match status" value="1"/>
</dbReference>
<dbReference type="AlphaFoldDB" id="A0A1G6K6N6"/>
<dbReference type="Pfam" id="PF12705">
    <property type="entry name" value="PDDEXK_1"/>
    <property type="match status" value="1"/>
</dbReference>
<dbReference type="Gene3D" id="1.10.486.10">
    <property type="entry name" value="PCRA, domain 4"/>
    <property type="match status" value="1"/>
</dbReference>
<dbReference type="PROSITE" id="PS51217">
    <property type="entry name" value="UVRD_HELICASE_CTER"/>
    <property type="match status" value="1"/>
</dbReference>
<evidence type="ECO:0000256" key="14">
    <source>
        <dbReference type="ARBA" id="ARBA00048988"/>
    </source>
</evidence>
<evidence type="ECO:0000256" key="4">
    <source>
        <dbReference type="ARBA" id="ARBA00022763"/>
    </source>
</evidence>
<proteinExistence type="inferred from homology"/>
<evidence type="ECO:0000256" key="1">
    <source>
        <dbReference type="ARBA" id="ARBA00009922"/>
    </source>
</evidence>
<dbReference type="InterPro" id="IPR038726">
    <property type="entry name" value="PDDEXK_AddAB-type"/>
</dbReference>
<protein>
    <recommendedName>
        <fullName evidence="13">DNA 3'-5' helicase</fullName>
        <ecNumber evidence="13">5.6.2.4</ecNumber>
    </recommendedName>
</protein>
<keyword evidence="10" id="KW-0234">DNA repair</keyword>
<evidence type="ECO:0000313" key="17">
    <source>
        <dbReference type="Proteomes" id="UP000199034"/>
    </source>
</evidence>
<dbReference type="GO" id="GO:0004527">
    <property type="term" value="F:exonuclease activity"/>
    <property type="evidence" value="ECO:0007669"/>
    <property type="project" value="UniProtKB-KW"/>
</dbReference>
<dbReference type="OrthoDB" id="9806690at2"/>
<gene>
    <name evidence="16" type="ORF">SAMN05421872_101696</name>
</gene>
<evidence type="ECO:0000256" key="9">
    <source>
        <dbReference type="ARBA" id="ARBA00023125"/>
    </source>
</evidence>
<keyword evidence="7" id="KW-0269">Exonuclease</keyword>
<dbReference type="STRING" id="1045774.SAMN05421872_101696"/>
<dbReference type="InterPro" id="IPR014016">
    <property type="entry name" value="UvrD-like_ATP-bd"/>
</dbReference>
<evidence type="ECO:0000256" key="2">
    <source>
        <dbReference type="ARBA" id="ARBA00022722"/>
    </source>
</evidence>
<dbReference type="InterPro" id="IPR000212">
    <property type="entry name" value="DNA_helicase_UvrD/REP"/>
</dbReference>
<dbReference type="Proteomes" id="UP000199034">
    <property type="component" value="Unassembled WGS sequence"/>
</dbReference>
<dbReference type="EC" id="5.6.2.4" evidence="13"/>
<keyword evidence="5 15" id="KW-0378">Hydrolase</keyword>
<evidence type="ECO:0000256" key="3">
    <source>
        <dbReference type="ARBA" id="ARBA00022741"/>
    </source>
</evidence>
<keyword evidence="17" id="KW-1185">Reference proteome</keyword>
<keyword evidence="11" id="KW-0413">Isomerase</keyword>
<organism evidence="16 17">
    <name type="scientific">Nocardioides lianchengensis</name>
    <dbReference type="NCBI Taxonomy" id="1045774"/>
    <lineage>
        <taxon>Bacteria</taxon>
        <taxon>Bacillati</taxon>
        <taxon>Actinomycetota</taxon>
        <taxon>Actinomycetes</taxon>
        <taxon>Propionibacteriales</taxon>
        <taxon>Nocardioidaceae</taxon>
        <taxon>Nocardioides</taxon>
    </lineage>
</organism>
<dbReference type="EMBL" id="FMZM01000001">
    <property type="protein sequence ID" value="SDC26275.1"/>
    <property type="molecule type" value="Genomic_DNA"/>
</dbReference>
<dbReference type="Gene3D" id="3.90.320.10">
    <property type="match status" value="1"/>
</dbReference>
<dbReference type="GO" id="GO:0005524">
    <property type="term" value="F:ATP binding"/>
    <property type="evidence" value="ECO:0007669"/>
    <property type="project" value="UniProtKB-UniRule"/>
</dbReference>
<dbReference type="CDD" id="cd17932">
    <property type="entry name" value="DEXQc_UvrD"/>
    <property type="match status" value="1"/>
</dbReference>
<dbReference type="GO" id="GO:0033202">
    <property type="term" value="C:DNA helicase complex"/>
    <property type="evidence" value="ECO:0007669"/>
    <property type="project" value="TreeGrafter"/>
</dbReference>
<evidence type="ECO:0000256" key="12">
    <source>
        <dbReference type="ARBA" id="ARBA00034617"/>
    </source>
</evidence>
<keyword evidence="2" id="KW-0540">Nuclease</keyword>
<dbReference type="PANTHER" id="PTHR11070">
    <property type="entry name" value="UVRD / RECB / PCRA DNA HELICASE FAMILY MEMBER"/>
    <property type="match status" value="1"/>
</dbReference>
<reference evidence="16 17" key="1">
    <citation type="submission" date="2016-10" db="EMBL/GenBank/DDBJ databases">
        <authorList>
            <person name="de Groot N.N."/>
        </authorList>
    </citation>
    <scope>NUCLEOTIDE SEQUENCE [LARGE SCALE GENOMIC DNA]</scope>
    <source>
        <strain evidence="16 17">CGMCC 4.6858</strain>
    </source>
</reference>
<keyword evidence="8 15" id="KW-0067">ATP-binding</keyword>
<dbReference type="InterPro" id="IPR014017">
    <property type="entry name" value="DNA_helicase_UvrD-like_C"/>
</dbReference>
<evidence type="ECO:0000256" key="15">
    <source>
        <dbReference type="PROSITE-ProRule" id="PRU00560"/>
    </source>
</evidence>
<dbReference type="RefSeq" id="WP_090850749.1">
    <property type="nucleotide sequence ID" value="NZ_FMZM01000001.1"/>
</dbReference>
<dbReference type="Gene3D" id="3.40.50.300">
    <property type="entry name" value="P-loop containing nucleotide triphosphate hydrolases"/>
    <property type="match status" value="2"/>
</dbReference>
<evidence type="ECO:0000256" key="7">
    <source>
        <dbReference type="ARBA" id="ARBA00022839"/>
    </source>
</evidence>
<dbReference type="Pfam" id="PF00580">
    <property type="entry name" value="UvrD-helicase"/>
    <property type="match status" value="1"/>
</dbReference>
<keyword evidence="4" id="KW-0227">DNA damage</keyword>
<evidence type="ECO:0000256" key="5">
    <source>
        <dbReference type="ARBA" id="ARBA00022801"/>
    </source>
</evidence>
<evidence type="ECO:0000256" key="10">
    <source>
        <dbReference type="ARBA" id="ARBA00023204"/>
    </source>
</evidence>
<sequence length="1069" mass="115280">MSAPTTETPAFRLRRASEVPAAPILDEHQQQVVDHAGGPLLVLAGPGTGKTTTLVEAIVARVEAGARPDQVLALTFSRKAAEQLRDRVTARLGRTMATPLSSTFHSFAYALVRRFAPAELYAAPLRLLSAPEQDVVLQELLTDHPESVRWPAGLRAAVGTRGFAKEVHAVLARARERGLDPDQLVELGERENAPELAAAGFFLGQYLDVLGDQSAVDYPDLVARAVIEANLHRDQLRREVTHVFVDEYQDTDPSQVALLRALAGDGRDLTVVGDPDQSIYGFRGADVRGILDFPRQFPQADGSPARVVALATTRRFGSRLLRASRSIAAGIGVTGSIPASAYAAFRDPAPVAHELGPGTVQALTFDTARAEVEHVADLLRRAHLEDGVAWSDMAVLVRSGRAEIPGLRRSLVAAGVPVEVASDETPLVREPAVVPLLAALAVVGDADVDDPAAQDHVGADRAEALLTSPLGSLDATDVRALTRALRERDPEAAPRDLVRRAVLEPGLLADLPGDAATRARRLAVLVARARAELAGGATVEEVLWTLWEGSDWGRRLRHATRGGGHGARLAHRDLDAICALFETAARAEEQRGHTSVRAFVATLSAQEIPADTLADRGVRGDAVRLLTAHRSKGLEWRLVVVARVQEGSWPDLRRRDTLLQADRISRDGLLPPLTRGAILAEERRLFYVAATRARQRLVVTAVASADDEGEQPSRFLHELGRDPVHLVGRPRRPLSMSGLVAELRRTLADPEQPEPLRAAAARRLSRLAATDVQGRAVAAAADPASWWGLRAPTRAAQPVRPTDRPLTISASTLEGLITCPAQWFLTREAGGAVVSSASQGFGKVVHAVADRVAKGEIASPVDVDGDLMPLVDEVWERLEFRTPWSRARERAAVRDALARFVAWHERPGARPVLATEPRMQAEVTLPDGQLVRLHGYADRLEVEEDGRVVVIDLKTGKYPPTGPQVERHSQLGLYQLAVEHGAADAWLPEADRPGRPGGAELVQLRHGADLPKVQRQAPPVEGPGFVEDQLVAAATVLRDEDFVARPGAHCDRCTFHALCPDKTAGSVLS</sequence>
<dbReference type="InterPro" id="IPR011604">
    <property type="entry name" value="PDDEXK-like_dom_sf"/>
</dbReference>
<evidence type="ECO:0000256" key="11">
    <source>
        <dbReference type="ARBA" id="ARBA00023235"/>
    </source>
</evidence>
<dbReference type="GO" id="GO:0005829">
    <property type="term" value="C:cytosol"/>
    <property type="evidence" value="ECO:0007669"/>
    <property type="project" value="TreeGrafter"/>
</dbReference>
<dbReference type="Pfam" id="PF13361">
    <property type="entry name" value="UvrD_C"/>
    <property type="match status" value="1"/>
</dbReference>
<evidence type="ECO:0000313" key="16">
    <source>
        <dbReference type="EMBL" id="SDC26275.1"/>
    </source>
</evidence>
<keyword evidence="3 15" id="KW-0547">Nucleotide-binding</keyword>
<evidence type="ECO:0000256" key="13">
    <source>
        <dbReference type="ARBA" id="ARBA00034808"/>
    </source>
</evidence>
<dbReference type="InterPro" id="IPR027417">
    <property type="entry name" value="P-loop_NTPase"/>
</dbReference>